<accession>B6QF53</accession>
<reference evidence="9" key="1">
    <citation type="journal article" date="2015" name="Genome Announc.">
        <title>Genome sequence of the AIDS-associated pathogen Penicillium marneffei (ATCC18224) and its near taxonomic relative Talaromyces stipitatus (ATCC10500).</title>
        <authorList>
            <person name="Nierman W.C."/>
            <person name="Fedorova-Abrams N.D."/>
            <person name="Andrianopoulos A."/>
        </authorList>
    </citation>
    <scope>NUCLEOTIDE SEQUENCE [LARGE SCALE GENOMIC DNA]</scope>
    <source>
        <strain evidence="9">ATCC 18224 / CBS 334.59 / QM 7333</strain>
    </source>
</reference>
<feature type="region of interest" description="Disordered" evidence="5">
    <location>
        <begin position="79"/>
        <end position="102"/>
    </location>
</feature>
<comment type="subcellular location">
    <subcellularLocation>
        <location evidence="1">Nucleus</location>
    </subcellularLocation>
</comment>
<dbReference type="GO" id="GO:0005634">
    <property type="term" value="C:nucleus"/>
    <property type="evidence" value="ECO:0007669"/>
    <property type="project" value="UniProtKB-SubCell"/>
</dbReference>
<dbReference type="PhylomeDB" id="B6QF53"/>
<feature type="region of interest" description="Disordered" evidence="5">
    <location>
        <begin position="341"/>
        <end position="369"/>
    </location>
</feature>
<feature type="compositionally biased region" description="Acidic residues" evidence="5">
    <location>
        <begin position="555"/>
        <end position="574"/>
    </location>
</feature>
<evidence type="ECO:0000256" key="2">
    <source>
        <dbReference type="ARBA" id="ARBA00023125"/>
    </source>
</evidence>
<dbReference type="GO" id="GO:0006384">
    <property type="term" value="P:transcription initiation at RNA polymerase III promoter"/>
    <property type="evidence" value="ECO:0007669"/>
    <property type="project" value="InterPro"/>
</dbReference>
<evidence type="ECO:0000313" key="9">
    <source>
        <dbReference type="Proteomes" id="UP000001294"/>
    </source>
</evidence>
<dbReference type="InterPro" id="IPR019136">
    <property type="entry name" value="TF_IIIC_su-5_HTH"/>
</dbReference>
<evidence type="ECO:0000256" key="3">
    <source>
        <dbReference type="ARBA" id="ARBA00023163"/>
    </source>
</evidence>
<evidence type="ECO:0000259" key="7">
    <source>
        <dbReference type="Pfam" id="PF17682"/>
    </source>
</evidence>
<name>B6QF53_TALMQ</name>
<feature type="domain" description="Transcription factor IIIC subunit 5 HTH" evidence="6">
    <location>
        <begin position="183"/>
        <end position="334"/>
    </location>
</feature>
<evidence type="ECO:0000259" key="6">
    <source>
        <dbReference type="Pfam" id="PF09734"/>
    </source>
</evidence>
<dbReference type="Proteomes" id="UP000001294">
    <property type="component" value="Unassembled WGS sequence"/>
</dbReference>
<protein>
    <submittedName>
        <fullName evidence="8">RNA polymerase III transcription factor subunit, putative</fullName>
    </submittedName>
</protein>
<keyword evidence="2" id="KW-0238">DNA-binding</keyword>
<gene>
    <name evidence="8" type="ORF">PMAA_081010</name>
</gene>
<dbReference type="InterPro" id="IPR040454">
    <property type="entry name" value="TF_IIIC_Tfc1/Sfc1"/>
</dbReference>
<dbReference type="PANTHER" id="PTHR13230:SF5">
    <property type="entry name" value="GENERAL TRANSCRIPTION FACTOR 3C POLYPEPTIDE 5"/>
    <property type="match status" value="1"/>
</dbReference>
<dbReference type="STRING" id="441960.B6QF53"/>
<feature type="compositionally biased region" description="Polar residues" evidence="5">
    <location>
        <begin position="351"/>
        <end position="364"/>
    </location>
</feature>
<keyword evidence="4" id="KW-0539">Nucleus</keyword>
<proteinExistence type="predicted"/>
<dbReference type="OrthoDB" id="5598268at2759"/>
<evidence type="ECO:0000313" key="8">
    <source>
        <dbReference type="EMBL" id="EEA24088.1"/>
    </source>
</evidence>
<feature type="domain" description="Transcription factor IIIC subunit Tfc1/Sfc1 triple barrel" evidence="7">
    <location>
        <begin position="22"/>
        <end position="144"/>
    </location>
</feature>
<dbReference type="AlphaFoldDB" id="B6QF53"/>
<dbReference type="GO" id="GO:0001003">
    <property type="term" value="F:RNA polymerase III type 2 promoter sequence-specific DNA binding"/>
    <property type="evidence" value="ECO:0007669"/>
    <property type="project" value="TreeGrafter"/>
</dbReference>
<evidence type="ECO:0000256" key="1">
    <source>
        <dbReference type="ARBA" id="ARBA00004123"/>
    </source>
</evidence>
<dbReference type="PANTHER" id="PTHR13230">
    <property type="entry name" value="GENERAL TRANSCRIPTION FACTOR IIIC, POLYPEPTIDE 5"/>
    <property type="match status" value="1"/>
</dbReference>
<keyword evidence="3" id="KW-0804">Transcription</keyword>
<dbReference type="Pfam" id="PF17682">
    <property type="entry name" value="Tau95_N"/>
    <property type="match status" value="1"/>
</dbReference>
<feature type="compositionally biased region" description="Low complexity" evidence="5">
    <location>
        <begin position="529"/>
        <end position="539"/>
    </location>
</feature>
<dbReference type="GO" id="GO:0000127">
    <property type="term" value="C:transcription factor TFIIIC complex"/>
    <property type="evidence" value="ECO:0007669"/>
    <property type="project" value="InterPro"/>
</dbReference>
<evidence type="ECO:0000256" key="5">
    <source>
        <dbReference type="SAM" id="MobiDB-lite"/>
    </source>
</evidence>
<keyword evidence="9" id="KW-1185">Reference proteome</keyword>
<dbReference type="HOGENOM" id="CLU_016809_3_0_1"/>
<dbReference type="InterPro" id="IPR042536">
    <property type="entry name" value="TFIIIC_tauA_Sfc1"/>
</dbReference>
<dbReference type="EMBL" id="DS995901">
    <property type="protein sequence ID" value="EEA24088.1"/>
    <property type="molecule type" value="Genomic_DNA"/>
</dbReference>
<dbReference type="InterPro" id="IPR041499">
    <property type="entry name" value="Tfc1/Sfc1_N"/>
</dbReference>
<feature type="region of interest" description="Disordered" evidence="5">
    <location>
        <begin position="529"/>
        <end position="580"/>
    </location>
</feature>
<sequence>MAENQNQPQYAPWYRLPTRRIVAVEHPGIVQNVDRAIKTLQGDAGISKAKDPMANTMDSFNRQTNNILLKVTVPKWTGRKRKRGSDEPFTDSHSGTPEEIEKERRSAAFRQRSLMDNAQKYSVEAIGTVIRTHNFRKIPDYVYSTSASPFVRRFRETILSSDYEKMRKFDISMSKGETKNVDLIPPPALTKTFIPFQYTYRQNPTVKLSQDTSGNITAVNTQMPNKVFTHLVTCDIPEVPSEPREGIPPISSLDPELQSVIATVQELFKERLAWTRRALLNAIPGKDQRYVLKYAISYVGYIFRSGPWRDAIVKLGHDPRKDVESRKYQTFVFRVIGRREPEVGRDGGGSAKQQPPSSNSSRNFSGLDISSIPTVTRNENPTSHLWTGKAPLALDGKIWMVCDIVDPILKRILYPPNADNKTFLRSECEIFSDGWYGSGTLAKAKVIMRQKIHALSQEHREPSDAEYECLLGFPDHITEVDGLKLERFHLDAEKATPRETMLATEVRATIKGAISWRMLGVGSARTTAATTTASTITSAEAEDEEEREATRRVIEEEEGEEEEEENEEEPDDMDVDGRND</sequence>
<dbReference type="Pfam" id="PF09734">
    <property type="entry name" value="Tau95"/>
    <property type="match status" value="1"/>
</dbReference>
<dbReference type="Gene3D" id="3.30.200.160">
    <property type="entry name" value="TFIIIC, subcomplex tauA, subunit Sfc1, barrel domain"/>
    <property type="match status" value="1"/>
</dbReference>
<dbReference type="VEuPathDB" id="FungiDB:PMAA_081010"/>
<organism evidence="8 9">
    <name type="scientific">Talaromyces marneffei (strain ATCC 18224 / CBS 334.59 / QM 7333)</name>
    <name type="common">Penicillium marneffei</name>
    <dbReference type="NCBI Taxonomy" id="441960"/>
    <lineage>
        <taxon>Eukaryota</taxon>
        <taxon>Fungi</taxon>
        <taxon>Dikarya</taxon>
        <taxon>Ascomycota</taxon>
        <taxon>Pezizomycotina</taxon>
        <taxon>Eurotiomycetes</taxon>
        <taxon>Eurotiomycetidae</taxon>
        <taxon>Eurotiales</taxon>
        <taxon>Trichocomaceae</taxon>
        <taxon>Talaromyces</taxon>
        <taxon>Talaromyces sect. Talaromyces</taxon>
    </lineage>
</organism>
<dbReference type="GO" id="GO:0001002">
    <property type="term" value="F:RNA polymerase III type 1 promoter sequence-specific DNA binding"/>
    <property type="evidence" value="ECO:0007669"/>
    <property type="project" value="TreeGrafter"/>
</dbReference>
<evidence type="ECO:0000256" key="4">
    <source>
        <dbReference type="ARBA" id="ARBA00023242"/>
    </source>
</evidence>